<evidence type="ECO:0000256" key="1">
    <source>
        <dbReference type="SAM" id="MobiDB-lite"/>
    </source>
</evidence>
<dbReference type="AlphaFoldDB" id="G3H663"/>
<feature type="region of interest" description="Disordered" evidence="1">
    <location>
        <begin position="30"/>
        <end position="69"/>
    </location>
</feature>
<reference evidence="3" key="1">
    <citation type="journal article" date="2011" name="Nat. Biotechnol.">
        <title>The genomic sequence of the Chinese hamster ovary (CHO)-K1 cell line.</title>
        <authorList>
            <person name="Xu X."/>
            <person name="Nagarajan H."/>
            <person name="Lewis N.E."/>
            <person name="Pan S."/>
            <person name="Cai Z."/>
            <person name="Liu X."/>
            <person name="Chen W."/>
            <person name="Xie M."/>
            <person name="Wang W."/>
            <person name="Hammond S."/>
            <person name="Andersen M.R."/>
            <person name="Neff N."/>
            <person name="Passarelli B."/>
            <person name="Koh W."/>
            <person name="Fan H.C."/>
            <person name="Wang J."/>
            <person name="Gui Y."/>
            <person name="Lee K.H."/>
            <person name="Betenbaugh M.J."/>
            <person name="Quake S.R."/>
            <person name="Famili I."/>
            <person name="Palsson B.O."/>
            <person name="Wang J."/>
        </authorList>
    </citation>
    <scope>NUCLEOTIDE SEQUENCE [LARGE SCALE GENOMIC DNA]</scope>
    <source>
        <strain evidence="3">CHO K1 cell line</strain>
    </source>
</reference>
<evidence type="ECO:0000313" key="3">
    <source>
        <dbReference type="Proteomes" id="UP000001075"/>
    </source>
</evidence>
<dbReference type="InParanoid" id="G3H663"/>
<dbReference type="Proteomes" id="UP000001075">
    <property type="component" value="Unassembled WGS sequence"/>
</dbReference>
<protein>
    <submittedName>
        <fullName evidence="2">Uncharacterized protein</fullName>
    </submittedName>
</protein>
<organism evidence="2 3">
    <name type="scientific">Cricetulus griseus</name>
    <name type="common">Chinese hamster</name>
    <name type="synonym">Cricetulus barabensis griseus</name>
    <dbReference type="NCBI Taxonomy" id="10029"/>
    <lineage>
        <taxon>Eukaryota</taxon>
        <taxon>Metazoa</taxon>
        <taxon>Chordata</taxon>
        <taxon>Craniata</taxon>
        <taxon>Vertebrata</taxon>
        <taxon>Euteleostomi</taxon>
        <taxon>Mammalia</taxon>
        <taxon>Eutheria</taxon>
        <taxon>Euarchontoglires</taxon>
        <taxon>Glires</taxon>
        <taxon>Rodentia</taxon>
        <taxon>Myomorpha</taxon>
        <taxon>Muroidea</taxon>
        <taxon>Cricetidae</taxon>
        <taxon>Cricetinae</taxon>
        <taxon>Cricetulus</taxon>
    </lineage>
</organism>
<gene>
    <name evidence="2" type="ORF">I79_005814</name>
</gene>
<accession>G3H663</accession>
<proteinExistence type="predicted"/>
<name>G3H663_CRIGR</name>
<evidence type="ECO:0000313" key="2">
    <source>
        <dbReference type="EMBL" id="EGV98594.1"/>
    </source>
</evidence>
<feature type="compositionally biased region" description="Polar residues" evidence="1">
    <location>
        <begin position="55"/>
        <end position="69"/>
    </location>
</feature>
<sequence>MSMPGLGVQGRQGMGSLNTVLLRHYSGAQKGPLLSKCPASPGSLSPRSPRLTQEPVLSSTVAAHSWGLS</sequence>
<dbReference type="EMBL" id="JH000171">
    <property type="protein sequence ID" value="EGV98594.1"/>
    <property type="molecule type" value="Genomic_DNA"/>
</dbReference>
<feature type="compositionally biased region" description="Low complexity" evidence="1">
    <location>
        <begin position="38"/>
        <end position="51"/>
    </location>
</feature>